<dbReference type="EMBL" id="CAJNOQ010002490">
    <property type="protein sequence ID" value="CAF0961209.1"/>
    <property type="molecule type" value="Genomic_DNA"/>
</dbReference>
<evidence type="ECO:0000259" key="2">
    <source>
        <dbReference type="PROSITE" id="PS50011"/>
    </source>
</evidence>
<dbReference type="Pfam" id="PF00069">
    <property type="entry name" value="Pkinase"/>
    <property type="match status" value="1"/>
</dbReference>
<dbReference type="Proteomes" id="UP000681722">
    <property type="component" value="Unassembled WGS sequence"/>
</dbReference>
<gene>
    <name evidence="3" type="ORF">GPM918_LOCUS11762</name>
    <name evidence="4" type="ORF">SRO942_LOCUS11763</name>
</gene>
<reference evidence="3" key="1">
    <citation type="submission" date="2021-02" db="EMBL/GenBank/DDBJ databases">
        <authorList>
            <person name="Nowell W R."/>
        </authorList>
    </citation>
    <scope>NUCLEOTIDE SEQUENCE</scope>
</reference>
<keyword evidence="5" id="KW-1185">Reference proteome</keyword>
<dbReference type="OrthoDB" id="10261027at2759"/>
<dbReference type="Proteomes" id="UP000663829">
    <property type="component" value="Unassembled WGS sequence"/>
</dbReference>
<dbReference type="InterPro" id="IPR011009">
    <property type="entry name" value="Kinase-like_dom_sf"/>
</dbReference>
<protein>
    <recommendedName>
        <fullName evidence="2">Protein kinase domain-containing protein</fullName>
    </recommendedName>
</protein>
<dbReference type="GO" id="GO:0007165">
    <property type="term" value="P:signal transduction"/>
    <property type="evidence" value="ECO:0007669"/>
    <property type="project" value="TreeGrafter"/>
</dbReference>
<organism evidence="3 5">
    <name type="scientific">Didymodactylos carnosus</name>
    <dbReference type="NCBI Taxonomy" id="1234261"/>
    <lineage>
        <taxon>Eukaryota</taxon>
        <taxon>Metazoa</taxon>
        <taxon>Spiralia</taxon>
        <taxon>Gnathifera</taxon>
        <taxon>Rotifera</taxon>
        <taxon>Eurotatoria</taxon>
        <taxon>Bdelloidea</taxon>
        <taxon>Philodinida</taxon>
        <taxon>Philodinidae</taxon>
        <taxon>Didymodactylos</taxon>
    </lineage>
</organism>
<dbReference type="EMBL" id="CAJOBC010002490">
    <property type="protein sequence ID" value="CAF3735681.1"/>
    <property type="molecule type" value="Genomic_DNA"/>
</dbReference>
<evidence type="ECO:0000256" key="1">
    <source>
        <dbReference type="SAM" id="MobiDB-lite"/>
    </source>
</evidence>
<proteinExistence type="predicted"/>
<evidence type="ECO:0000313" key="4">
    <source>
        <dbReference type="EMBL" id="CAF3735681.1"/>
    </source>
</evidence>
<dbReference type="GO" id="GO:0005524">
    <property type="term" value="F:ATP binding"/>
    <property type="evidence" value="ECO:0007669"/>
    <property type="project" value="InterPro"/>
</dbReference>
<dbReference type="AlphaFoldDB" id="A0A814E1K4"/>
<feature type="domain" description="Protein kinase" evidence="2">
    <location>
        <begin position="1"/>
        <end position="130"/>
    </location>
</feature>
<feature type="region of interest" description="Disordered" evidence="1">
    <location>
        <begin position="267"/>
        <end position="318"/>
    </location>
</feature>
<evidence type="ECO:0000313" key="5">
    <source>
        <dbReference type="Proteomes" id="UP000663829"/>
    </source>
</evidence>
<accession>A0A814E1K4</accession>
<dbReference type="InterPro" id="IPR050167">
    <property type="entry name" value="Ser_Thr_protein_kinase"/>
</dbReference>
<name>A0A814E1K4_9BILA</name>
<dbReference type="GO" id="GO:0004672">
    <property type="term" value="F:protein kinase activity"/>
    <property type="evidence" value="ECO:0007669"/>
    <property type="project" value="InterPro"/>
</dbReference>
<evidence type="ECO:0000313" key="3">
    <source>
        <dbReference type="EMBL" id="CAF0961209.1"/>
    </source>
</evidence>
<dbReference type="InterPro" id="IPR000719">
    <property type="entry name" value="Prot_kinase_dom"/>
</dbReference>
<dbReference type="PANTHER" id="PTHR23257">
    <property type="entry name" value="SERINE-THREONINE PROTEIN KINASE"/>
    <property type="match status" value="1"/>
</dbReference>
<dbReference type="GO" id="GO:0005737">
    <property type="term" value="C:cytoplasm"/>
    <property type="evidence" value="ECO:0007669"/>
    <property type="project" value="TreeGrafter"/>
</dbReference>
<comment type="caution">
    <text evidence="3">The sequence shown here is derived from an EMBL/GenBank/DDBJ whole genome shotgun (WGS) entry which is preliminary data.</text>
</comment>
<feature type="compositionally biased region" description="Acidic residues" evidence="1">
    <location>
        <begin position="291"/>
        <end position="318"/>
    </location>
</feature>
<dbReference type="SUPFAM" id="SSF56112">
    <property type="entry name" value="Protein kinase-like (PK-like)"/>
    <property type="match status" value="1"/>
</dbReference>
<dbReference type="Gene3D" id="1.10.510.10">
    <property type="entry name" value="Transferase(Phosphotransferase) domain 1"/>
    <property type="match status" value="1"/>
</dbReference>
<sequence length="346" mass="38794">MADKSEPLIERVEKLGDGGFGVVYIGTDAWLAPELCLDRPERSSFPSDVWAFGCILLEVISKKTPWKDQYQNDRVLLNALAKPENAIIFENICPTQRAPKKLRTILCRCCAWQKAVRPKFSTITSDLSSISEADLLNINCGQEKSLLSGSSNLQPSTVITGRPTITSSSSAPKAYTNDLDNVEKSLAQIKLKSLKAQRLSSASRQTGETEGRSANEDRINKLYSYHTSIKLIERLHIITLLKKHRVYELGQLSNFIFNKLNSKLKLRDNSSPTPINNDDDDSTDSRSNDSELNDDDDNDVDNDSNSDEDNSYISDDDDGENIQSFNKFYKNLRNFAVVNFGAFRGY</sequence>
<dbReference type="PROSITE" id="PS50011">
    <property type="entry name" value="PROTEIN_KINASE_DOM"/>
    <property type="match status" value="1"/>
</dbReference>